<sequence length="201" mass="21982">MTSTARGVREFRPSLRTWWRTLATPVPVTLVALWVLQVFVNTGDAGPGVALVFLLVTVSLGALVVGARHAAGRVVVTDASVRRHDLLARTRAVPRGDVASALLVPGYRQSGSVPTGLLVLLDRDRRPLLRLDGLRWGREQLREIAVATGAPLDVVDGDLRPADLRWRRLYELPWHERHPLGVLVVVAALLVGGAVLLVRTW</sequence>
<keyword evidence="3" id="KW-1185">Reference proteome</keyword>
<feature type="transmembrane region" description="Helical" evidence="1">
    <location>
        <begin position="46"/>
        <end position="65"/>
    </location>
</feature>
<reference evidence="2 3" key="1">
    <citation type="submission" date="2016-11" db="EMBL/GenBank/DDBJ databases">
        <authorList>
            <person name="Jaros S."/>
            <person name="Januszkiewicz K."/>
            <person name="Wedrychowicz H."/>
        </authorList>
    </citation>
    <scope>NUCLEOTIDE SEQUENCE [LARGE SCALE GENOMIC DNA]</scope>
    <source>
        <strain evidence="2 3">DSM 45408</strain>
    </source>
</reference>
<evidence type="ECO:0000313" key="3">
    <source>
        <dbReference type="Proteomes" id="UP000184471"/>
    </source>
</evidence>
<dbReference type="Proteomes" id="UP000184471">
    <property type="component" value="Unassembled WGS sequence"/>
</dbReference>
<name>A0A1M5QSQ0_9ACTN</name>
<dbReference type="STRING" id="1070870.SAMN05444351_4159"/>
<evidence type="ECO:0000256" key="1">
    <source>
        <dbReference type="SAM" id="Phobius"/>
    </source>
</evidence>
<proteinExistence type="predicted"/>
<feature type="transmembrane region" description="Helical" evidence="1">
    <location>
        <begin position="21"/>
        <end position="40"/>
    </location>
</feature>
<dbReference type="OrthoDB" id="5198086at2"/>
<keyword evidence="1" id="KW-0812">Transmembrane</keyword>
<dbReference type="EMBL" id="FQVX01000005">
    <property type="protein sequence ID" value="SHH16739.1"/>
    <property type="molecule type" value="Genomic_DNA"/>
</dbReference>
<dbReference type="RefSeq" id="WP_073422297.1">
    <property type="nucleotide sequence ID" value="NZ_FQVX01000005.1"/>
</dbReference>
<evidence type="ECO:0000313" key="2">
    <source>
        <dbReference type="EMBL" id="SHH16739.1"/>
    </source>
</evidence>
<protein>
    <recommendedName>
        <fullName evidence="4">PH domain-containing protein</fullName>
    </recommendedName>
</protein>
<gene>
    <name evidence="2" type="ORF">SAMN05444351_4159</name>
</gene>
<accession>A0A1M5QSQ0</accession>
<feature type="transmembrane region" description="Helical" evidence="1">
    <location>
        <begin position="180"/>
        <end position="198"/>
    </location>
</feature>
<organism evidence="2 3">
    <name type="scientific">Geodermatophilus nigrescens</name>
    <dbReference type="NCBI Taxonomy" id="1070870"/>
    <lineage>
        <taxon>Bacteria</taxon>
        <taxon>Bacillati</taxon>
        <taxon>Actinomycetota</taxon>
        <taxon>Actinomycetes</taxon>
        <taxon>Geodermatophilales</taxon>
        <taxon>Geodermatophilaceae</taxon>
        <taxon>Geodermatophilus</taxon>
    </lineage>
</organism>
<keyword evidence="1" id="KW-0472">Membrane</keyword>
<keyword evidence="1" id="KW-1133">Transmembrane helix</keyword>
<evidence type="ECO:0008006" key="4">
    <source>
        <dbReference type="Google" id="ProtNLM"/>
    </source>
</evidence>
<dbReference type="AlphaFoldDB" id="A0A1M5QSQ0"/>